<comment type="caution">
    <text evidence="3">The sequence shown here is derived from an EMBL/GenBank/DDBJ whole genome shotgun (WGS) entry which is preliminary data.</text>
</comment>
<protein>
    <submittedName>
        <fullName evidence="3">Uncharacterized protein</fullName>
    </submittedName>
</protein>
<name>A0ABR4N2G5_9FUNG</name>
<organism evidence="3 4">
    <name type="scientific">Polyrhizophydium stewartii</name>
    <dbReference type="NCBI Taxonomy" id="2732419"/>
    <lineage>
        <taxon>Eukaryota</taxon>
        <taxon>Fungi</taxon>
        <taxon>Fungi incertae sedis</taxon>
        <taxon>Chytridiomycota</taxon>
        <taxon>Chytridiomycota incertae sedis</taxon>
        <taxon>Chytridiomycetes</taxon>
        <taxon>Rhizophydiales</taxon>
        <taxon>Rhizophydiales incertae sedis</taxon>
        <taxon>Polyrhizophydium</taxon>
    </lineage>
</organism>
<feature type="compositionally biased region" description="Gly residues" evidence="1">
    <location>
        <begin position="122"/>
        <end position="141"/>
    </location>
</feature>
<keyword evidence="2" id="KW-0812">Transmembrane</keyword>
<keyword evidence="2" id="KW-1133">Transmembrane helix</keyword>
<dbReference type="EMBL" id="JADGIZ020000042">
    <property type="protein sequence ID" value="KAL2913731.1"/>
    <property type="molecule type" value="Genomic_DNA"/>
</dbReference>
<feature type="transmembrane region" description="Helical" evidence="2">
    <location>
        <begin position="160"/>
        <end position="179"/>
    </location>
</feature>
<evidence type="ECO:0000256" key="1">
    <source>
        <dbReference type="SAM" id="MobiDB-lite"/>
    </source>
</evidence>
<feature type="transmembrane region" description="Helical" evidence="2">
    <location>
        <begin position="54"/>
        <end position="76"/>
    </location>
</feature>
<keyword evidence="2" id="KW-0472">Membrane</keyword>
<gene>
    <name evidence="3" type="ORF">HK105_206747</name>
</gene>
<accession>A0ABR4N2G5</accession>
<dbReference type="Proteomes" id="UP001527925">
    <property type="component" value="Unassembled WGS sequence"/>
</dbReference>
<feature type="region of interest" description="Disordered" evidence="1">
    <location>
        <begin position="122"/>
        <end position="143"/>
    </location>
</feature>
<evidence type="ECO:0000313" key="4">
    <source>
        <dbReference type="Proteomes" id="UP001527925"/>
    </source>
</evidence>
<reference evidence="3 4" key="1">
    <citation type="submission" date="2023-09" db="EMBL/GenBank/DDBJ databases">
        <title>Pangenome analysis of Batrachochytrium dendrobatidis and related Chytrids.</title>
        <authorList>
            <person name="Yacoub M.N."/>
            <person name="Stajich J.E."/>
            <person name="James T.Y."/>
        </authorList>
    </citation>
    <scope>NUCLEOTIDE SEQUENCE [LARGE SCALE GENOMIC DNA]</scope>
    <source>
        <strain evidence="3 4">JEL0888</strain>
    </source>
</reference>
<proteinExistence type="predicted"/>
<evidence type="ECO:0000313" key="3">
    <source>
        <dbReference type="EMBL" id="KAL2913731.1"/>
    </source>
</evidence>
<sequence>MAATAPWTEAAKGRLLAANVPAFSRELSFSIRTVSAFSVRPVNYASNACDEALLLVKTISGTAIVTSIVTIFFVMLSGDARSFVSAGVSTTPPASQSPPPVTAVSGLGGAGGGISGGVGDTGNTGGSVYGTGEGTTTGSGGSVTAAVSQSPSLLARFPGLWISILVVTLAFVVLAALHWRNLGLPRDGASQTLSSPQVAGHIDFGAFKRQLNERAREAAPVLICMPDFGRACGYGHGTGCGARCGLVCACRRRGAGAGEDDEPPCVMDLGGLVVGERIAVPRRQ</sequence>
<evidence type="ECO:0000256" key="2">
    <source>
        <dbReference type="SAM" id="Phobius"/>
    </source>
</evidence>
<keyword evidence="4" id="KW-1185">Reference proteome</keyword>